<evidence type="ECO:0000256" key="7">
    <source>
        <dbReference type="SAM" id="Phobius"/>
    </source>
</evidence>
<feature type="transmembrane region" description="Helical" evidence="7">
    <location>
        <begin position="7"/>
        <end position="29"/>
    </location>
</feature>
<dbReference type="Gene3D" id="3.40.720.10">
    <property type="entry name" value="Alkaline Phosphatase, subunit A"/>
    <property type="match status" value="1"/>
</dbReference>
<evidence type="ECO:0000256" key="4">
    <source>
        <dbReference type="ARBA" id="ARBA00022692"/>
    </source>
</evidence>
<accession>A0ABY7A0S3</accession>
<feature type="transmembrane region" description="Helical" evidence="7">
    <location>
        <begin position="61"/>
        <end position="80"/>
    </location>
</feature>
<sequence>MMVAKRIDLAAVALLVLLVILPNLVWWYRAGWVEAGQAGLLPAILIVFFLLALVPRFWVAACVLLPFLILSPLESLYIGAYGRPSTQHVAAILAETSYSEVANFLSGKLLSVLLGLCVSMAASILVIRRLYLSKLCFPLRIRALILVGGASAFVMVGGAEAWYGQFDIARANVMGSGDTFLERRSSPAAEVFQDSYPIGVPLRLRKFFAERQIMRDLEAKLASFHFGAAQQPSRQAREVYVLVIGETGRPDRWELNGYSRPTNPELRGEPDVVSFRNMTTPWAWTSMSVPAILTRKPAGDGRFFFPEKSLITAFREAGFRTYWLSTQSPLGEHDSSIALHAHEADVVRFLNPADYKASGLHDGVLLSAMSDVLARNEPKQLIVLHTLGGHFNYADRYPREFERFTPAMGSGIAVNFSRKDKLVMNNAYDNSVLYTDHVLAGAIKQLQQADLMASLLYIADHGEVLYDGDCSENGHGYNTVFDFRTASIWWASPKYKEAFPDFLNAARSRRDAPLATYNVFYSMLDLAGIRIPDFDSSKSLFNSQWRAYPRPTQAGVDFDDSIEDGACRTLKPRPR</sequence>
<feature type="transmembrane region" description="Helical" evidence="7">
    <location>
        <begin position="109"/>
        <end position="131"/>
    </location>
</feature>
<dbReference type="PANTHER" id="PTHR30443">
    <property type="entry name" value="INNER MEMBRANE PROTEIN"/>
    <property type="match status" value="1"/>
</dbReference>
<evidence type="ECO:0000256" key="6">
    <source>
        <dbReference type="ARBA" id="ARBA00023136"/>
    </source>
</evidence>
<feature type="transmembrane region" description="Helical" evidence="7">
    <location>
        <begin position="35"/>
        <end position="54"/>
    </location>
</feature>
<keyword evidence="5 7" id="KW-1133">Transmembrane helix</keyword>
<feature type="transmembrane region" description="Helical" evidence="7">
    <location>
        <begin position="143"/>
        <end position="163"/>
    </location>
</feature>
<evidence type="ECO:0000256" key="2">
    <source>
        <dbReference type="ARBA" id="ARBA00022475"/>
    </source>
</evidence>
<keyword evidence="4 7" id="KW-0812">Transmembrane</keyword>
<name>A0ABY7A0S3_9PSED</name>
<organism evidence="9 10">
    <name type="scientific">Pseudomonas triclosanedens</name>
    <dbReference type="NCBI Taxonomy" id="2961893"/>
    <lineage>
        <taxon>Bacteria</taxon>
        <taxon>Pseudomonadati</taxon>
        <taxon>Pseudomonadota</taxon>
        <taxon>Gammaproteobacteria</taxon>
        <taxon>Pseudomonadales</taxon>
        <taxon>Pseudomonadaceae</taxon>
        <taxon>Pseudomonas</taxon>
    </lineage>
</organism>
<dbReference type="Proteomes" id="UP001163624">
    <property type="component" value="Chromosome"/>
</dbReference>
<dbReference type="PANTHER" id="PTHR30443:SF0">
    <property type="entry name" value="PHOSPHOETHANOLAMINE TRANSFERASE EPTA"/>
    <property type="match status" value="1"/>
</dbReference>
<dbReference type="InterPro" id="IPR017850">
    <property type="entry name" value="Alkaline_phosphatase_core_sf"/>
</dbReference>
<evidence type="ECO:0000256" key="3">
    <source>
        <dbReference type="ARBA" id="ARBA00022679"/>
    </source>
</evidence>
<dbReference type="Pfam" id="PF00884">
    <property type="entry name" value="Sulfatase"/>
    <property type="match status" value="1"/>
</dbReference>
<dbReference type="InterPro" id="IPR040423">
    <property type="entry name" value="PEA_transferase"/>
</dbReference>
<evidence type="ECO:0000313" key="9">
    <source>
        <dbReference type="EMBL" id="WAI50639.1"/>
    </source>
</evidence>
<dbReference type="InterPro" id="IPR058130">
    <property type="entry name" value="PEA_transf_C"/>
</dbReference>
<keyword evidence="3" id="KW-0808">Transferase</keyword>
<reference evidence="9" key="1">
    <citation type="submission" date="2022-11" db="EMBL/GenBank/DDBJ databases">
        <title>Pseudomonas triclosanedens sp. nov., a triclosan degrader isolated from activated sludge.</title>
        <authorList>
            <person name="Yin Y."/>
            <person name="Lu Z."/>
        </authorList>
    </citation>
    <scope>NUCLEOTIDE SEQUENCE</scope>
    <source>
        <strain evidence="9">ZM23</strain>
    </source>
</reference>
<proteinExistence type="predicted"/>
<evidence type="ECO:0000256" key="1">
    <source>
        <dbReference type="ARBA" id="ARBA00004651"/>
    </source>
</evidence>
<protein>
    <submittedName>
        <fullName evidence="9">Sulfatase-like hydrolase/transferase</fullName>
    </submittedName>
</protein>
<keyword evidence="6 7" id="KW-0472">Membrane</keyword>
<dbReference type="EMBL" id="CP113432">
    <property type="protein sequence ID" value="WAI50639.1"/>
    <property type="molecule type" value="Genomic_DNA"/>
</dbReference>
<comment type="subcellular location">
    <subcellularLocation>
        <location evidence="1">Cell membrane</location>
        <topology evidence="1">Multi-pass membrane protein</topology>
    </subcellularLocation>
</comment>
<gene>
    <name evidence="9" type="ORF">OU419_05075</name>
</gene>
<dbReference type="InterPro" id="IPR000917">
    <property type="entry name" value="Sulfatase_N"/>
</dbReference>
<dbReference type="RefSeq" id="WP_254471082.1">
    <property type="nucleotide sequence ID" value="NZ_CP113432.1"/>
</dbReference>
<evidence type="ECO:0000256" key="5">
    <source>
        <dbReference type="ARBA" id="ARBA00022989"/>
    </source>
</evidence>
<keyword evidence="2" id="KW-1003">Cell membrane</keyword>
<dbReference type="CDD" id="cd16017">
    <property type="entry name" value="LptA"/>
    <property type="match status" value="1"/>
</dbReference>
<evidence type="ECO:0000259" key="8">
    <source>
        <dbReference type="Pfam" id="PF00884"/>
    </source>
</evidence>
<evidence type="ECO:0000313" key="10">
    <source>
        <dbReference type="Proteomes" id="UP001163624"/>
    </source>
</evidence>
<keyword evidence="10" id="KW-1185">Reference proteome</keyword>
<feature type="domain" description="Sulfatase N-terminal" evidence="8">
    <location>
        <begin position="240"/>
        <end position="529"/>
    </location>
</feature>
<dbReference type="SUPFAM" id="SSF53649">
    <property type="entry name" value="Alkaline phosphatase-like"/>
    <property type="match status" value="1"/>
</dbReference>